<evidence type="ECO:0000313" key="13">
    <source>
        <dbReference type="EMBL" id="PVX30345.1"/>
    </source>
</evidence>
<dbReference type="SUPFAM" id="SSF111369">
    <property type="entry name" value="HlyD-like secretion proteins"/>
    <property type="match status" value="2"/>
</dbReference>
<dbReference type="PRINTS" id="PR01490">
    <property type="entry name" value="RTXTOXIND"/>
</dbReference>
<organism evidence="13 14">
    <name type="scientific">Sphingomonas pokkalii</name>
    <dbReference type="NCBI Taxonomy" id="2175090"/>
    <lineage>
        <taxon>Bacteria</taxon>
        <taxon>Pseudomonadati</taxon>
        <taxon>Pseudomonadota</taxon>
        <taxon>Alphaproteobacteria</taxon>
        <taxon>Sphingomonadales</taxon>
        <taxon>Sphingomonadaceae</taxon>
        <taxon>Sphingomonas</taxon>
    </lineage>
</organism>
<dbReference type="InterPro" id="IPR050739">
    <property type="entry name" value="MFP"/>
</dbReference>
<feature type="region of interest" description="Disordered" evidence="9">
    <location>
        <begin position="1"/>
        <end position="31"/>
    </location>
</feature>
<evidence type="ECO:0000256" key="5">
    <source>
        <dbReference type="ARBA" id="ARBA00022519"/>
    </source>
</evidence>
<comment type="subcellular location">
    <subcellularLocation>
        <location evidence="1">Cell inner membrane</location>
        <topology evidence="1">Single-pass membrane protein</topology>
    </subcellularLocation>
</comment>
<evidence type="ECO:0000256" key="10">
    <source>
        <dbReference type="SAM" id="Phobius"/>
    </source>
</evidence>
<keyword evidence="8 10" id="KW-0472">Membrane</keyword>
<name>A0A2U0SGC8_9SPHN</name>
<dbReference type="PANTHER" id="PTHR30386:SF19">
    <property type="entry name" value="MULTIDRUG EXPORT PROTEIN EMRA-RELATED"/>
    <property type="match status" value="1"/>
</dbReference>
<dbReference type="Gene3D" id="2.40.50.100">
    <property type="match status" value="1"/>
</dbReference>
<dbReference type="FunFam" id="2.40.30.170:FF:000003">
    <property type="entry name" value="Multidrug resistance protein A"/>
    <property type="match status" value="1"/>
</dbReference>
<dbReference type="Pfam" id="PF25876">
    <property type="entry name" value="HH_MFP_RND"/>
    <property type="match status" value="1"/>
</dbReference>
<dbReference type="GO" id="GO:0005886">
    <property type="term" value="C:plasma membrane"/>
    <property type="evidence" value="ECO:0007669"/>
    <property type="project" value="UniProtKB-SubCell"/>
</dbReference>
<dbReference type="Pfam" id="PF25917">
    <property type="entry name" value="BSH_RND"/>
    <property type="match status" value="1"/>
</dbReference>
<keyword evidence="14" id="KW-1185">Reference proteome</keyword>
<accession>A0A2U0SGC8</accession>
<evidence type="ECO:0000256" key="8">
    <source>
        <dbReference type="ARBA" id="ARBA00023136"/>
    </source>
</evidence>
<feature type="domain" description="Multidrug resistance protein MdtA-like alpha-helical hairpin" evidence="11">
    <location>
        <begin position="157"/>
        <end position="219"/>
    </location>
</feature>
<proteinExistence type="inferred from homology"/>
<dbReference type="EMBL" id="QENQ01000001">
    <property type="protein sequence ID" value="PVX30345.1"/>
    <property type="molecule type" value="Genomic_DNA"/>
</dbReference>
<evidence type="ECO:0000256" key="4">
    <source>
        <dbReference type="ARBA" id="ARBA00022475"/>
    </source>
</evidence>
<dbReference type="OrthoDB" id="9811754at2"/>
<feature type="domain" description="Multidrug resistance protein MdtA-like barrel-sandwich hybrid" evidence="12">
    <location>
        <begin position="82"/>
        <end position="295"/>
    </location>
</feature>
<feature type="compositionally biased region" description="Low complexity" evidence="9">
    <location>
        <begin position="20"/>
        <end position="29"/>
    </location>
</feature>
<evidence type="ECO:0000256" key="3">
    <source>
        <dbReference type="ARBA" id="ARBA00022448"/>
    </source>
</evidence>
<dbReference type="AlphaFoldDB" id="A0A2U0SGC8"/>
<evidence type="ECO:0000313" key="14">
    <source>
        <dbReference type="Proteomes" id="UP000245890"/>
    </source>
</evidence>
<dbReference type="InterPro" id="IPR058625">
    <property type="entry name" value="MdtA-like_BSH"/>
</dbReference>
<dbReference type="InterPro" id="IPR058624">
    <property type="entry name" value="MdtA-like_HH"/>
</dbReference>
<gene>
    <name evidence="13" type="ORF">DD559_14175</name>
</gene>
<dbReference type="PANTHER" id="PTHR30386">
    <property type="entry name" value="MEMBRANE FUSION SUBUNIT OF EMRAB-TOLC MULTIDRUG EFFLUX PUMP"/>
    <property type="match status" value="1"/>
</dbReference>
<keyword evidence="7 10" id="KW-1133">Transmembrane helix</keyword>
<evidence type="ECO:0000259" key="11">
    <source>
        <dbReference type="Pfam" id="PF25876"/>
    </source>
</evidence>
<evidence type="ECO:0000256" key="1">
    <source>
        <dbReference type="ARBA" id="ARBA00004377"/>
    </source>
</evidence>
<keyword evidence="3" id="KW-0813">Transport</keyword>
<reference evidence="13 14" key="1">
    <citation type="submission" date="2018-05" db="EMBL/GenBank/DDBJ databases">
        <title>Description of Sphingomonas pokkalii sp nov, isolated from the rhizosphere of saline tolerant pokkali rice and its draft genome analysis.</title>
        <authorList>
            <person name="Menon R."/>
            <person name="Kumari S."/>
            <person name="Rameshkumar N."/>
        </authorList>
    </citation>
    <scope>NUCLEOTIDE SEQUENCE [LARGE SCALE GENOMIC DNA]</scope>
    <source>
        <strain evidence="13 14">L3B27</strain>
    </source>
</reference>
<dbReference type="GO" id="GO:0046677">
    <property type="term" value="P:response to antibiotic"/>
    <property type="evidence" value="ECO:0007669"/>
    <property type="project" value="UniProtKB-ARBA"/>
</dbReference>
<dbReference type="Gene3D" id="1.10.287.470">
    <property type="entry name" value="Helix hairpin bin"/>
    <property type="match status" value="2"/>
</dbReference>
<evidence type="ECO:0000256" key="6">
    <source>
        <dbReference type="ARBA" id="ARBA00022692"/>
    </source>
</evidence>
<dbReference type="Proteomes" id="UP000245890">
    <property type="component" value="Unassembled WGS sequence"/>
</dbReference>
<dbReference type="GO" id="GO:1990961">
    <property type="term" value="P:xenobiotic detoxification by transmembrane export across the plasma membrane"/>
    <property type="evidence" value="ECO:0007669"/>
    <property type="project" value="UniProtKB-ARBA"/>
</dbReference>
<keyword evidence="4" id="KW-1003">Cell membrane</keyword>
<evidence type="ECO:0000256" key="9">
    <source>
        <dbReference type="SAM" id="MobiDB-lite"/>
    </source>
</evidence>
<evidence type="ECO:0000256" key="7">
    <source>
        <dbReference type="ARBA" id="ARBA00022989"/>
    </source>
</evidence>
<evidence type="ECO:0000256" key="2">
    <source>
        <dbReference type="ARBA" id="ARBA00009477"/>
    </source>
</evidence>
<dbReference type="GO" id="GO:0015721">
    <property type="term" value="P:bile acid and bile salt transport"/>
    <property type="evidence" value="ECO:0007669"/>
    <property type="project" value="UniProtKB-ARBA"/>
</dbReference>
<feature type="transmembrane region" description="Helical" evidence="10">
    <location>
        <begin position="43"/>
        <end position="64"/>
    </location>
</feature>
<sequence>MADAEPAIHSARSDSDRKTPAPAAAAATVDADEGSRKSLRKRLMLGIGGLVLVTSLGYGGYYAAVGSHYVSTDNAYVGADSASITPMTGGQVLRVAVSDTQAVKKGDVLVQIDDSDARIALAQAEADLARATRQFGQTAATSDALAAQVQAREADIARARAQVIAAQADFEKSRIDLARRQKLAPNGAVSGEELTSATNAFQAARANLELAKAGLAQATSTRVAASGQLAANEALVRGTNANTAPEVLAARAKVEQAKLDLARTVIRAPFDGVVTRRAVQVGQRVAPGAQLMLIVPLNQLYVDANFKEGQLTRVKVGQPVTLTSDLYGSGVEYHGRVVGFSGGTGSSFALIPAQNATGNWIKVVQRLPVRVALDPKELQAHPLRVGLSMDAEIDTSAK</sequence>
<protein>
    <submittedName>
        <fullName evidence="13">EmrA/EmrK family multidrug efflux transporter periplasmic adaptor subunit</fullName>
    </submittedName>
</protein>
<keyword evidence="6 10" id="KW-0812">Transmembrane</keyword>
<comment type="similarity">
    <text evidence="2">Belongs to the membrane fusion protein (MFP) (TC 8.A.1) family.</text>
</comment>
<keyword evidence="5" id="KW-0997">Cell inner membrane</keyword>
<comment type="caution">
    <text evidence="13">The sequence shown here is derived from an EMBL/GenBank/DDBJ whole genome shotgun (WGS) entry which is preliminary data.</text>
</comment>
<evidence type="ECO:0000259" key="12">
    <source>
        <dbReference type="Pfam" id="PF25917"/>
    </source>
</evidence>
<dbReference type="Gene3D" id="2.40.30.170">
    <property type="match status" value="1"/>
</dbReference>